<organism evidence="6">
    <name type="scientific">Yarrowia yakushimensis</name>
    <dbReference type="NCBI Taxonomy" id="1527289"/>
    <lineage>
        <taxon>Eukaryota</taxon>
        <taxon>Fungi</taxon>
        <taxon>Dikarya</taxon>
        <taxon>Ascomycota</taxon>
        <taxon>Saccharomycotina</taxon>
        <taxon>Dipodascomycetes</taxon>
        <taxon>Dipodascales</taxon>
        <taxon>Dipodascales incertae sedis</taxon>
        <taxon>Yarrowia</taxon>
    </lineage>
</organism>
<dbReference type="CDD" id="cd00519">
    <property type="entry name" value="Lipase_3"/>
    <property type="match status" value="1"/>
</dbReference>
<dbReference type="InterPro" id="IPR029058">
    <property type="entry name" value="AB_hydrolase_fold"/>
</dbReference>
<dbReference type="EMBL" id="LM652761">
    <property type="protein sequence ID" value="CDX09927.1"/>
    <property type="molecule type" value="Genomic_DNA"/>
</dbReference>
<dbReference type="SUPFAM" id="SSF53474">
    <property type="entry name" value="alpha/beta-Hydrolases"/>
    <property type="match status" value="1"/>
</dbReference>
<accession>A0A078BNU0</accession>
<keyword evidence="2 4" id="KW-0732">Signal</keyword>
<dbReference type="GO" id="GO:0006629">
    <property type="term" value="P:lipid metabolic process"/>
    <property type="evidence" value="ECO:0007669"/>
    <property type="project" value="InterPro"/>
</dbReference>
<protein>
    <recommendedName>
        <fullName evidence="1">triacylglycerol lipase</fullName>
        <ecNumber evidence="1">3.1.1.3</ecNumber>
    </recommendedName>
</protein>
<evidence type="ECO:0000256" key="1">
    <source>
        <dbReference type="ARBA" id="ARBA00013279"/>
    </source>
</evidence>
<feature type="chain" id="PRO_5001730378" description="triacylglycerol lipase" evidence="4">
    <location>
        <begin position="20"/>
        <end position="325"/>
    </location>
</feature>
<reference evidence="6" key="1">
    <citation type="submission" date="2014-06" db="EMBL/GenBank/DDBJ databases">
        <title>Evolutionary genomics: an efficient tool to explore enzyme diversity and guide their engineering.</title>
        <authorList>
            <person name="Meunchan M."/>
            <person name="Michely S."/>
            <person name="Devillers H."/>
            <person name="Nicaud J.-M."/>
            <person name="Marty A."/>
            <person name="Neuveglise C."/>
        </authorList>
    </citation>
    <scope>NUCLEOTIDE SEQUENCE</scope>
    <source>
        <strain evidence="6">CBS 10253</strain>
    </source>
</reference>
<name>A0A078BNU0_9ASCO</name>
<dbReference type="InterPro" id="IPR002921">
    <property type="entry name" value="Fungal_lipase-type"/>
</dbReference>
<proteinExistence type="predicted"/>
<dbReference type="InterPro" id="IPR051299">
    <property type="entry name" value="AB_hydrolase_lip/est"/>
</dbReference>
<evidence type="ECO:0000256" key="4">
    <source>
        <dbReference type="SAM" id="SignalP"/>
    </source>
</evidence>
<sequence length="325" mass="36561">MKLLSVFSTLTSLLSLTTAQNAVLPADQATWDLLNRVMYVSGNAVCVGQQGIQYPFTCDAFCSSFPDFELITSWDNLQPLEFDVSGFLAVDHKRKEFWHVFRGTNTLKEQITNLQVQQQPMAKWYSPELAQCDNCTAHQGFQIVYHNAYELFGDKMKETWAKYPDYKNVVTGHSLGAAAAYLHGLNLKTSGKDPLVITSGQPLVGNRALAEFNDRLFFGDKPDFTALGPSRQFYRLTHREDIIPRLPFWDPYYHSGGEIFIDYPWSQPPLEDLKVCDGAENPNCVFSTSILEDGTVGIVELAHLIYFINFSLQCAIPLSPAYTGN</sequence>
<dbReference type="PANTHER" id="PTHR46640:SF1">
    <property type="entry name" value="FUNGAL LIPASE-LIKE DOMAIN-CONTAINING PROTEIN-RELATED"/>
    <property type="match status" value="1"/>
</dbReference>
<keyword evidence="3" id="KW-0378">Hydrolase</keyword>
<evidence type="ECO:0000259" key="5">
    <source>
        <dbReference type="Pfam" id="PF01764"/>
    </source>
</evidence>
<feature type="signal peptide" evidence="4">
    <location>
        <begin position="1"/>
        <end position="19"/>
    </location>
</feature>
<dbReference type="Pfam" id="PF01764">
    <property type="entry name" value="Lipase_3"/>
    <property type="match status" value="1"/>
</dbReference>
<dbReference type="EC" id="3.1.1.3" evidence="1"/>
<evidence type="ECO:0000313" key="6">
    <source>
        <dbReference type="EMBL" id="CDX09927.1"/>
    </source>
</evidence>
<dbReference type="Gene3D" id="3.40.50.1820">
    <property type="entry name" value="alpha/beta hydrolase"/>
    <property type="match status" value="1"/>
</dbReference>
<dbReference type="AlphaFoldDB" id="A0A078BNU0"/>
<feature type="domain" description="Fungal lipase-type" evidence="5">
    <location>
        <begin position="100"/>
        <end position="249"/>
    </location>
</feature>
<gene>
    <name evidence="6" type="primary">LIP11</name>
</gene>
<dbReference type="GO" id="GO:0004806">
    <property type="term" value="F:triacylglycerol lipase activity"/>
    <property type="evidence" value="ECO:0007669"/>
    <property type="project" value="UniProtKB-EC"/>
</dbReference>
<evidence type="ECO:0000256" key="2">
    <source>
        <dbReference type="ARBA" id="ARBA00022729"/>
    </source>
</evidence>
<dbReference type="PANTHER" id="PTHR46640">
    <property type="entry name" value="TRIACYLGLYCEROL LIPASE, PUTATIVE (AFU_ORTHOLOGUE AFUA_6G06510)-RELATED"/>
    <property type="match status" value="1"/>
</dbReference>
<evidence type="ECO:0000256" key="3">
    <source>
        <dbReference type="ARBA" id="ARBA00022801"/>
    </source>
</evidence>